<accession>A0AAD8FN00</accession>
<evidence type="ECO:0000256" key="8">
    <source>
        <dbReference type="ARBA" id="ARBA00023212"/>
    </source>
</evidence>
<keyword evidence="9" id="KW-0966">Cell projection</keyword>
<gene>
    <name evidence="13" type="ORF">Bpfe_000173</name>
</gene>
<comment type="caution">
    <text evidence="13">The sequence shown here is derived from an EMBL/GenBank/DDBJ whole genome shotgun (WGS) entry which is preliminary data.</text>
</comment>
<evidence type="ECO:0000256" key="3">
    <source>
        <dbReference type="ARBA" id="ARBA00022475"/>
    </source>
</evidence>
<feature type="coiled-coil region" evidence="10">
    <location>
        <begin position="630"/>
        <end position="785"/>
    </location>
</feature>
<feature type="compositionally biased region" description="Basic and acidic residues" evidence="11">
    <location>
        <begin position="902"/>
        <end position="912"/>
    </location>
</feature>
<evidence type="ECO:0000256" key="10">
    <source>
        <dbReference type="SAM" id="Coils"/>
    </source>
</evidence>
<evidence type="ECO:0000256" key="11">
    <source>
        <dbReference type="SAM" id="MobiDB-lite"/>
    </source>
</evidence>
<evidence type="ECO:0000256" key="6">
    <source>
        <dbReference type="ARBA" id="ARBA00022989"/>
    </source>
</evidence>
<keyword evidence="10" id="KW-0175">Coiled coil</keyword>
<organism evidence="13 14">
    <name type="scientific">Biomphalaria pfeifferi</name>
    <name type="common">Bloodfluke planorb</name>
    <name type="synonym">Freshwater snail</name>
    <dbReference type="NCBI Taxonomy" id="112525"/>
    <lineage>
        <taxon>Eukaryota</taxon>
        <taxon>Metazoa</taxon>
        <taxon>Spiralia</taxon>
        <taxon>Lophotrochozoa</taxon>
        <taxon>Mollusca</taxon>
        <taxon>Gastropoda</taxon>
        <taxon>Heterobranchia</taxon>
        <taxon>Euthyneura</taxon>
        <taxon>Panpulmonata</taxon>
        <taxon>Hygrophila</taxon>
        <taxon>Lymnaeoidea</taxon>
        <taxon>Planorbidae</taxon>
        <taxon>Biomphalaria</taxon>
    </lineage>
</organism>
<keyword evidence="5 12" id="KW-0812">Transmembrane</keyword>
<reference evidence="13" key="2">
    <citation type="submission" date="2023-04" db="EMBL/GenBank/DDBJ databases">
        <authorList>
            <person name="Bu L."/>
            <person name="Lu L."/>
            <person name="Laidemitt M.R."/>
            <person name="Zhang S.M."/>
            <person name="Mutuku M."/>
            <person name="Mkoji G."/>
            <person name="Steinauer M."/>
            <person name="Loker E.S."/>
        </authorList>
    </citation>
    <scope>NUCLEOTIDE SEQUENCE</scope>
    <source>
        <strain evidence="13">KasaAsao</strain>
        <tissue evidence="13">Whole Snail</tissue>
    </source>
</reference>
<evidence type="ECO:0000256" key="2">
    <source>
        <dbReference type="ARBA" id="ARBA00004162"/>
    </source>
</evidence>
<feature type="coiled-coil region" evidence="10">
    <location>
        <begin position="820"/>
        <end position="859"/>
    </location>
</feature>
<comment type="subcellular location">
    <subcellularLocation>
        <location evidence="2">Cell membrane</location>
        <topology evidence="2">Single-pass membrane protein</topology>
    </subcellularLocation>
    <subcellularLocation>
        <location evidence="1">Cytoplasm</location>
        <location evidence="1">Cytoskeleton</location>
        <location evidence="1">Cilium basal body</location>
    </subcellularLocation>
</comment>
<keyword evidence="6 12" id="KW-1133">Transmembrane helix</keyword>
<dbReference type="PANTHER" id="PTHR16795:SF13">
    <property type="entry name" value="EVC COMPLEX MEMBER EVC"/>
    <property type="match status" value="1"/>
</dbReference>
<evidence type="ECO:0000313" key="14">
    <source>
        <dbReference type="Proteomes" id="UP001233172"/>
    </source>
</evidence>
<keyword evidence="3" id="KW-1003">Cell membrane</keyword>
<keyword evidence="7 12" id="KW-0472">Membrane</keyword>
<feature type="transmembrane region" description="Helical" evidence="12">
    <location>
        <begin position="34"/>
        <end position="56"/>
    </location>
</feature>
<feature type="compositionally biased region" description="Polar residues" evidence="11">
    <location>
        <begin position="913"/>
        <end position="923"/>
    </location>
</feature>
<evidence type="ECO:0000313" key="13">
    <source>
        <dbReference type="EMBL" id="KAK0070190.1"/>
    </source>
</evidence>
<keyword evidence="4" id="KW-0963">Cytoplasm</keyword>
<feature type="region of interest" description="Disordered" evidence="11">
    <location>
        <begin position="890"/>
        <end position="946"/>
    </location>
</feature>
<dbReference type="InterPro" id="IPR026501">
    <property type="entry name" value="Limbin/EVC"/>
</dbReference>
<dbReference type="EMBL" id="JASAOG010000001">
    <property type="protein sequence ID" value="KAK0070190.1"/>
    <property type="molecule type" value="Genomic_DNA"/>
</dbReference>
<dbReference type="PANTHER" id="PTHR16795">
    <property type="entry name" value="LIMBIN/ELLIS-VAN CREVELD PROTEIN"/>
    <property type="match status" value="1"/>
</dbReference>
<evidence type="ECO:0000256" key="1">
    <source>
        <dbReference type="ARBA" id="ARBA00004120"/>
    </source>
</evidence>
<proteinExistence type="predicted"/>
<evidence type="ECO:0000256" key="9">
    <source>
        <dbReference type="ARBA" id="ARBA00023273"/>
    </source>
</evidence>
<evidence type="ECO:0000256" key="7">
    <source>
        <dbReference type="ARBA" id="ARBA00023136"/>
    </source>
</evidence>
<sequence length="946" mass="110599">MALNTCKSLQLSYGESFCLPVEIEKEQDTFTIDAGWIAGAFFLGLIVGIAIVAILTKPFLNALKKKKHQDEEKLLGKTGSAEIIVVKDDNEKKRKGASKSTNDKKTFKFLRFWRKKPKSVAGNKKEEITEDDVDPALLRGMVEVMQQTNSLNAEIEMAEQDMTTIISNERSIEEEKETIMLKTLDLLLKKKAEKRAVSYNFYVNFMKKTDAEVKELTKILQREKEEAEEKIHNDPKLSKDTQTQEDELQKMYTFYNNKLKKRQKENKNKIRQELLRSSGMPESEIDDIMEKIANNLAAVEQKIGLEQARQKRALDQRLAKRKRDLEFKALEDKEQETDMDTRVQVLKKILTKSLKDDNRNENQIEDIVTEYSKELDAIHKEFTKEFQDRCDEKYELLRKNRLILAYKLLKKQEKEKQSFLQSAEKSTNTAETKQYHELMIKHHMEHEELCEELDENEIKEIAKLKQSMIKEEAKAMDRETEKLEEKLENLPQFVASDVDRILKLHREHMSDYKGRKQREKQAIMARLQEKLQQRISEANQAEAYDLKEQEMLKEEQMLTVSKVLAINMDLTEDAKNRILKEHKQNMQVLSNQLLTSKLRQQKSLEIKFNQRKARLMNLKQKQEELTRSTKQDKKSDLELLADEIAKEEDTLEAEKKKLISELRQQLAKETEETLKLQDEELSLLIGRLQVGQARRKAILENQDQTLKQLQEDLDRKMSSGVSLPSSLTDQIIQQHYNQMNHLNEQLHQRRKRQEKTILEKLRVKKEKMEEDIETQLEEKAQEEYTMQQRRGAGFASLALMQVYLDQRHAKAMQDLEIEMYAELEKSKNELNTQLEEQLKKDLELQHKDLLSQLADVSKMSKADLQDAFSATSTGKRDNISANRLANDIREGIRDFPNSNKRMSRESEYEKQNTTRPLQPTTKAKITARNDDDNSLSEEISDGSTGF</sequence>
<protein>
    <submittedName>
        <fullName evidence="13">Cingulin</fullName>
    </submittedName>
</protein>
<dbReference type="GO" id="GO:0060170">
    <property type="term" value="C:ciliary membrane"/>
    <property type="evidence" value="ECO:0007669"/>
    <property type="project" value="TreeGrafter"/>
</dbReference>
<feature type="coiled-coil region" evidence="10">
    <location>
        <begin position="206"/>
        <end position="233"/>
    </location>
</feature>
<reference evidence="13" key="1">
    <citation type="journal article" date="2023" name="PLoS Negl. Trop. Dis.">
        <title>A genome sequence for Biomphalaria pfeifferi, the major vector snail for the human-infecting parasite Schistosoma mansoni.</title>
        <authorList>
            <person name="Bu L."/>
            <person name="Lu L."/>
            <person name="Laidemitt M.R."/>
            <person name="Zhang S.M."/>
            <person name="Mutuku M."/>
            <person name="Mkoji G."/>
            <person name="Steinauer M."/>
            <person name="Loker E.S."/>
        </authorList>
    </citation>
    <scope>NUCLEOTIDE SEQUENCE</scope>
    <source>
        <strain evidence="13">KasaAsao</strain>
    </source>
</reference>
<dbReference type="Proteomes" id="UP001233172">
    <property type="component" value="Unassembled WGS sequence"/>
</dbReference>
<keyword evidence="8" id="KW-0206">Cytoskeleton</keyword>
<evidence type="ECO:0000256" key="12">
    <source>
        <dbReference type="SAM" id="Phobius"/>
    </source>
</evidence>
<dbReference type="GO" id="GO:0007224">
    <property type="term" value="P:smoothened signaling pathway"/>
    <property type="evidence" value="ECO:0007669"/>
    <property type="project" value="InterPro"/>
</dbReference>
<evidence type="ECO:0000256" key="5">
    <source>
        <dbReference type="ARBA" id="ARBA00022692"/>
    </source>
</evidence>
<name>A0AAD8FN00_BIOPF</name>
<evidence type="ECO:0000256" key="4">
    <source>
        <dbReference type="ARBA" id="ARBA00022490"/>
    </source>
</evidence>
<dbReference type="GO" id="GO:0098797">
    <property type="term" value="C:plasma membrane protein complex"/>
    <property type="evidence" value="ECO:0007669"/>
    <property type="project" value="TreeGrafter"/>
</dbReference>
<dbReference type="AlphaFoldDB" id="A0AAD8FN00"/>
<keyword evidence="14" id="KW-1185">Reference proteome</keyword>